<dbReference type="RefSeq" id="WP_208010062.1">
    <property type="nucleotide sequence ID" value="NZ_CP071796.1"/>
</dbReference>
<feature type="region of interest" description="Disordered" evidence="2">
    <location>
        <begin position="226"/>
        <end position="253"/>
    </location>
</feature>
<evidence type="ECO:0000256" key="2">
    <source>
        <dbReference type="SAM" id="MobiDB-lite"/>
    </source>
</evidence>
<gene>
    <name evidence="3" type="ORF">J1M35_04455</name>
</gene>
<reference evidence="3" key="1">
    <citation type="submission" date="2021-03" db="EMBL/GenBank/DDBJ databases">
        <title>Ottowia sp. 27C isolated from the cloaca of a Giant Asian pond turtle (Heosemys grandis).</title>
        <authorList>
            <person name="Spergser J."/>
            <person name="Busse H.-J."/>
        </authorList>
    </citation>
    <scope>NUCLEOTIDE SEQUENCE</scope>
    <source>
        <strain evidence="3">27C</strain>
    </source>
</reference>
<keyword evidence="4" id="KW-1185">Reference proteome</keyword>
<evidence type="ECO:0000313" key="3">
    <source>
        <dbReference type="EMBL" id="QTD46163.1"/>
    </source>
</evidence>
<organism evidence="3 4">
    <name type="scientific">Ottowia testudinis</name>
    <dbReference type="NCBI Taxonomy" id="2816950"/>
    <lineage>
        <taxon>Bacteria</taxon>
        <taxon>Pseudomonadati</taxon>
        <taxon>Pseudomonadota</taxon>
        <taxon>Betaproteobacteria</taxon>
        <taxon>Burkholderiales</taxon>
        <taxon>Comamonadaceae</taxon>
        <taxon>Ottowia</taxon>
    </lineage>
</organism>
<evidence type="ECO:0000313" key="4">
    <source>
        <dbReference type="Proteomes" id="UP000663903"/>
    </source>
</evidence>
<evidence type="ECO:0000256" key="1">
    <source>
        <dbReference type="SAM" id="Coils"/>
    </source>
</evidence>
<sequence length="253" mass="27522">MATTKTTPSAREALSAVRQAAATLTGQLRAERQRRQELETELNHLLNQPLSKTALVQLLARAVDKMAATHVGDFQRAVLSGLTVDRYARVRSQLVLADVPVMFADPRGPVREAQAGGFQHSANSLVNVFGGTAPAHCYYLGDAIKASLPQLLEGMAMPYMDDGKSLEEREAEVSAVLEKIEQCEQRMGSIQGELTELADVVPPEPEVPVPPPEPKPAWTWSLEQGLQPGERSDTGKMQTYVPGVPWATETPDD</sequence>
<name>A0A975CGS5_9BURK</name>
<dbReference type="Proteomes" id="UP000663903">
    <property type="component" value="Chromosome"/>
</dbReference>
<keyword evidence="1" id="KW-0175">Coiled coil</keyword>
<protein>
    <submittedName>
        <fullName evidence="3">Uncharacterized protein</fullName>
    </submittedName>
</protein>
<dbReference type="KEGG" id="otd:J1M35_04455"/>
<proteinExistence type="predicted"/>
<accession>A0A975CGS5</accession>
<dbReference type="EMBL" id="CP071796">
    <property type="protein sequence ID" value="QTD46163.1"/>
    <property type="molecule type" value="Genomic_DNA"/>
</dbReference>
<feature type="coiled-coil region" evidence="1">
    <location>
        <begin position="21"/>
        <end position="48"/>
    </location>
</feature>
<dbReference type="AlphaFoldDB" id="A0A975CGS5"/>